<dbReference type="InterPro" id="IPR029377">
    <property type="entry name" value="TMEM220"/>
</dbReference>
<evidence type="ECO:0008006" key="4">
    <source>
        <dbReference type="Google" id="ProtNLM"/>
    </source>
</evidence>
<proteinExistence type="predicted"/>
<keyword evidence="1" id="KW-1133">Transmembrane helix</keyword>
<accession>A0A6M0IDD9</accession>
<feature type="transmembrane region" description="Helical" evidence="1">
    <location>
        <begin position="28"/>
        <end position="45"/>
    </location>
</feature>
<dbReference type="PANTHER" id="PTHR34262">
    <property type="entry name" value="TRANSMEMBRANE PROTEIN 220"/>
    <property type="match status" value="1"/>
</dbReference>
<keyword evidence="3" id="KW-1185">Reference proteome</keyword>
<evidence type="ECO:0000313" key="3">
    <source>
        <dbReference type="Proteomes" id="UP000477386"/>
    </source>
</evidence>
<organism evidence="2 3">
    <name type="scientific">Spirosoma agri</name>
    <dbReference type="NCBI Taxonomy" id="1987381"/>
    <lineage>
        <taxon>Bacteria</taxon>
        <taxon>Pseudomonadati</taxon>
        <taxon>Bacteroidota</taxon>
        <taxon>Cytophagia</taxon>
        <taxon>Cytophagales</taxon>
        <taxon>Cytophagaceae</taxon>
        <taxon>Spirosoma</taxon>
    </lineage>
</organism>
<sequence length="117" mass="13113">MRKVLSIVFGLLFVLFAAFQYNDPDPEVWIPIYGFAAMACFMAYVGLARWWFLVAMAIMYVVAATYQWPPVFEGFMFSETGMRSLNIELAREAGGLAICAVVMLVLAVLSRQPVSRA</sequence>
<dbReference type="Pfam" id="PF15071">
    <property type="entry name" value="TMEM220"/>
    <property type="match status" value="1"/>
</dbReference>
<feature type="transmembrane region" description="Helical" evidence="1">
    <location>
        <begin position="50"/>
        <end position="69"/>
    </location>
</feature>
<dbReference type="EMBL" id="JAAGNZ010000001">
    <property type="protein sequence ID" value="NEU66234.1"/>
    <property type="molecule type" value="Genomic_DNA"/>
</dbReference>
<dbReference type="Proteomes" id="UP000477386">
    <property type="component" value="Unassembled WGS sequence"/>
</dbReference>
<dbReference type="PANTHER" id="PTHR34262:SF1">
    <property type="entry name" value="TRANSMEMBRANE PROTEIN 220"/>
    <property type="match status" value="1"/>
</dbReference>
<keyword evidence="1" id="KW-0472">Membrane</keyword>
<dbReference type="AlphaFoldDB" id="A0A6M0IDD9"/>
<name>A0A6M0IDD9_9BACT</name>
<evidence type="ECO:0000256" key="1">
    <source>
        <dbReference type="SAM" id="Phobius"/>
    </source>
</evidence>
<gene>
    <name evidence="2" type="ORF">GK091_05020</name>
</gene>
<evidence type="ECO:0000313" key="2">
    <source>
        <dbReference type="EMBL" id="NEU66234.1"/>
    </source>
</evidence>
<comment type="caution">
    <text evidence="2">The sequence shown here is derived from an EMBL/GenBank/DDBJ whole genome shotgun (WGS) entry which is preliminary data.</text>
</comment>
<keyword evidence="1" id="KW-0812">Transmembrane</keyword>
<protein>
    <recommendedName>
        <fullName evidence="4">Transmembrane family 220, helix</fullName>
    </recommendedName>
</protein>
<feature type="transmembrane region" description="Helical" evidence="1">
    <location>
        <begin position="89"/>
        <end position="109"/>
    </location>
</feature>
<reference evidence="2 3" key="1">
    <citation type="submission" date="2020-02" db="EMBL/GenBank/DDBJ databases">
        <title>Draft genome sequence of two Spirosoma agri KCTC 52727 and Spirosoma terrae KCTC 52035.</title>
        <authorList>
            <person name="Rojas J."/>
            <person name="Ambika Manirajan B."/>
            <person name="Ratering S."/>
            <person name="Suarez C."/>
            <person name="Schnell S."/>
        </authorList>
    </citation>
    <scope>NUCLEOTIDE SEQUENCE [LARGE SCALE GENOMIC DNA]</scope>
    <source>
        <strain evidence="2 3">KCTC 52727</strain>
    </source>
</reference>
<dbReference type="RefSeq" id="WP_164035507.1">
    <property type="nucleotide sequence ID" value="NZ_JAAGNZ010000001.1"/>
</dbReference>